<evidence type="ECO:0000256" key="9">
    <source>
        <dbReference type="ARBA" id="ARBA00023172"/>
    </source>
</evidence>
<dbReference type="InterPro" id="IPR004107">
    <property type="entry name" value="Integrase_SAM-like_N"/>
</dbReference>
<evidence type="ECO:0000313" key="15">
    <source>
        <dbReference type="Proteomes" id="UP000012046"/>
    </source>
</evidence>
<proteinExistence type="inferred from homology"/>
<evidence type="ECO:0000256" key="8">
    <source>
        <dbReference type="ARBA" id="ARBA00023125"/>
    </source>
</evidence>
<dbReference type="InterPro" id="IPR044068">
    <property type="entry name" value="CB"/>
</dbReference>
<evidence type="ECO:0000313" key="14">
    <source>
        <dbReference type="EMBL" id="EHR40913.1"/>
    </source>
</evidence>
<dbReference type="InterPro" id="IPR010998">
    <property type="entry name" value="Integrase_recombinase_N"/>
</dbReference>
<feature type="active site" evidence="11">
    <location>
        <position position="154"/>
    </location>
</feature>
<dbReference type="Pfam" id="PF00589">
    <property type="entry name" value="Phage_integrase"/>
    <property type="match status" value="1"/>
</dbReference>
<dbReference type="GO" id="GO:0005737">
    <property type="term" value="C:cytoplasm"/>
    <property type="evidence" value="ECO:0007669"/>
    <property type="project" value="UniProtKB-SubCell"/>
</dbReference>
<dbReference type="Gene3D" id="1.10.150.130">
    <property type="match status" value="1"/>
</dbReference>
<dbReference type="GO" id="GO:0009037">
    <property type="term" value="F:tyrosine-based site-specific recombinase activity"/>
    <property type="evidence" value="ECO:0007669"/>
    <property type="project" value="UniProtKB-UniRule"/>
</dbReference>
<feature type="domain" description="Core-binding (CB)" evidence="13">
    <location>
        <begin position="8"/>
        <end position="93"/>
    </location>
</feature>
<dbReference type="PANTHER" id="PTHR30349:SF81">
    <property type="entry name" value="TYROSINE RECOMBINASE XERC"/>
    <property type="match status" value="1"/>
</dbReference>
<dbReference type="SUPFAM" id="SSF56349">
    <property type="entry name" value="DNA breaking-rejoining enzymes"/>
    <property type="match status" value="1"/>
</dbReference>
<evidence type="ECO:0000256" key="6">
    <source>
        <dbReference type="ARBA" id="ARBA00022829"/>
    </source>
</evidence>
<dbReference type="InterPro" id="IPR050090">
    <property type="entry name" value="Tyrosine_recombinase_XerCD"/>
</dbReference>
<feature type="active site" evidence="11">
    <location>
        <position position="278"/>
    </location>
</feature>
<evidence type="ECO:0000256" key="10">
    <source>
        <dbReference type="ARBA" id="ARBA00023306"/>
    </source>
</evidence>
<evidence type="ECO:0000256" key="2">
    <source>
        <dbReference type="ARBA" id="ARBA00006657"/>
    </source>
</evidence>
<dbReference type="CDD" id="cd00798">
    <property type="entry name" value="INT_XerDC_C"/>
    <property type="match status" value="1"/>
</dbReference>
<keyword evidence="9 11" id="KW-0233">DNA recombination</keyword>
<dbReference type="PATRIC" id="fig|1129374.4.peg.1854"/>
<dbReference type="AlphaFoldDB" id="H3ZES9"/>
<dbReference type="InterPro" id="IPR023009">
    <property type="entry name" value="Tyrosine_recombinase_XerC/XerD"/>
</dbReference>
<sequence>MSTPELPLHWAEPVQQFLNYLKHERGYSPQTLSSYQQQLTKLGLALHVEAASWFVLSEQQLQRQFLRFRKSGLSARSLSLAASALRSFYRYGISQQWLSQNPADYLKLPKPDKTLPKQLEIEQISQLLSFASHDDILACRDKAMLELFYSSGLRLTELVALNLPDLQLSEALVRVTGKGNKQRQLPVGRMARSALREWLVQRPALLGADTPVTDQQALFLSIERQRISPRQVRERVLHWAKQQGLGQQLHPHMLRHSFASHLLQSSGDLRGVQELLGHANLSTTQVYTHLDFQHLAKVYDSAHPRARKKDKT</sequence>
<comment type="caution">
    <text evidence="14">The sequence shown here is derived from an EMBL/GenBank/DDBJ whole genome shotgun (WGS) entry which is preliminary data.</text>
</comment>
<feature type="active site" evidence="11">
    <location>
        <position position="255"/>
    </location>
</feature>
<dbReference type="eggNOG" id="COG4973">
    <property type="taxonomic scope" value="Bacteria"/>
</dbReference>
<dbReference type="Proteomes" id="UP000012046">
    <property type="component" value="Unassembled WGS sequence"/>
</dbReference>
<organism evidence="14 15">
    <name type="scientific">Alishewanella jeotgali KCTC 22429</name>
    <dbReference type="NCBI Taxonomy" id="1129374"/>
    <lineage>
        <taxon>Bacteria</taxon>
        <taxon>Pseudomonadati</taxon>
        <taxon>Pseudomonadota</taxon>
        <taxon>Gammaproteobacteria</taxon>
        <taxon>Alteromonadales</taxon>
        <taxon>Alteromonadaceae</taxon>
        <taxon>Alishewanella</taxon>
    </lineage>
</organism>
<evidence type="ECO:0000259" key="12">
    <source>
        <dbReference type="PROSITE" id="PS51898"/>
    </source>
</evidence>
<keyword evidence="4 11" id="KW-0963">Cytoplasm</keyword>
<keyword evidence="7 11" id="KW-0229">DNA integration</keyword>
<dbReference type="PANTHER" id="PTHR30349">
    <property type="entry name" value="PHAGE INTEGRASE-RELATED"/>
    <property type="match status" value="1"/>
</dbReference>
<dbReference type="GO" id="GO:0003677">
    <property type="term" value="F:DNA binding"/>
    <property type="evidence" value="ECO:0007669"/>
    <property type="project" value="UniProtKB-UniRule"/>
</dbReference>
<keyword evidence="5 11" id="KW-0132">Cell division</keyword>
<dbReference type="PROSITE" id="PS51900">
    <property type="entry name" value="CB"/>
    <property type="match status" value="1"/>
</dbReference>
<dbReference type="GO" id="GO:0007059">
    <property type="term" value="P:chromosome segregation"/>
    <property type="evidence" value="ECO:0007669"/>
    <property type="project" value="UniProtKB-UniRule"/>
</dbReference>
<keyword evidence="8 11" id="KW-0238">DNA-binding</keyword>
<dbReference type="PROSITE" id="PS51898">
    <property type="entry name" value="TYR_RECOMBINASE"/>
    <property type="match status" value="1"/>
</dbReference>
<dbReference type="NCBIfam" id="NF001399">
    <property type="entry name" value="PRK00283.1"/>
    <property type="match status" value="1"/>
</dbReference>
<evidence type="ECO:0000256" key="7">
    <source>
        <dbReference type="ARBA" id="ARBA00022908"/>
    </source>
</evidence>
<dbReference type="Gene3D" id="1.10.443.10">
    <property type="entry name" value="Intergrase catalytic core"/>
    <property type="match status" value="1"/>
</dbReference>
<feature type="active site" evidence="11">
    <location>
        <position position="178"/>
    </location>
</feature>
<dbReference type="InterPro" id="IPR013762">
    <property type="entry name" value="Integrase-like_cat_sf"/>
</dbReference>
<gene>
    <name evidence="11" type="primary">xerC</name>
    <name evidence="14" type="ORF">AJE_09264</name>
</gene>
<dbReference type="EMBL" id="AHTH01000025">
    <property type="protein sequence ID" value="EHR40913.1"/>
    <property type="molecule type" value="Genomic_DNA"/>
</dbReference>
<reference evidence="14 15" key="1">
    <citation type="journal article" date="2012" name="J. Bacteriol.">
        <title>Genome Sequence of Extracellular-Protease-Producing Alishewanella jeotgali Isolated from Traditional Korean Fermented Seafood.</title>
        <authorList>
            <person name="Jung J."/>
            <person name="Chun J."/>
            <person name="Park W."/>
        </authorList>
    </citation>
    <scope>NUCLEOTIDE SEQUENCE [LARGE SCALE GENOMIC DNA]</scope>
    <source>
        <strain evidence="14 15">KCTC 22429</strain>
    </source>
</reference>
<dbReference type="GO" id="GO:0006313">
    <property type="term" value="P:DNA transposition"/>
    <property type="evidence" value="ECO:0007669"/>
    <property type="project" value="UniProtKB-UniRule"/>
</dbReference>
<name>H3ZES9_9ALTE</name>
<comment type="subcellular location">
    <subcellularLocation>
        <location evidence="1 11">Cytoplasm</location>
    </subcellularLocation>
</comment>
<dbReference type="InterPro" id="IPR002104">
    <property type="entry name" value="Integrase_catalytic"/>
</dbReference>
<dbReference type="Pfam" id="PF02899">
    <property type="entry name" value="Phage_int_SAM_1"/>
    <property type="match status" value="1"/>
</dbReference>
<comment type="subunit">
    <text evidence="11">Forms a cyclic heterotetrameric complex composed of two molecules of XerC and two molecules of XerD.</text>
</comment>
<evidence type="ECO:0000256" key="4">
    <source>
        <dbReference type="ARBA" id="ARBA00022490"/>
    </source>
</evidence>
<keyword evidence="10 11" id="KW-0131">Cell cycle</keyword>
<evidence type="ECO:0000256" key="11">
    <source>
        <dbReference type="HAMAP-Rule" id="MF_01808"/>
    </source>
</evidence>
<dbReference type="SUPFAM" id="SSF47823">
    <property type="entry name" value="lambda integrase-like, N-terminal domain"/>
    <property type="match status" value="1"/>
</dbReference>
<protein>
    <recommendedName>
        <fullName evidence="3 11">Tyrosine recombinase XerC</fullName>
    </recommendedName>
</protein>
<accession>H3ZES9</accession>
<dbReference type="InterPro" id="IPR011931">
    <property type="entry name" value="Recomb_XerC"/>
</dbReference>
<dbReference type="HAMAP" id="MF_01808">
    <property type="entry name" value="Recomb_XerC_XerD"/>
    <property type="match status" value="1"/>
</dbReference>
<evidence type="ECO:0000256" key="1">
    <source>
        <dbReference type="ARBA" id="ARBA00004496"/>
    </source>
</evidence>
<keyword evidence="6 11" id="KW-0159">Chromosome partition</keyword>
<comment type="similarity">
    <text evidence="2 11">Belongs to the 'phage' integrase family. XerC subfamily.</text>
</comment>
<evidence type="ECO:0000256" key="5">
    <source>
        <dbReference type="ARBA" id="ARBA00022618"/>
    </source>
</evidence>
<dbReference type="NCBIfam" id="TIGR02224">
    <property type="entry name" value="recomb_XerC"/>
    <property type="match status" value="1"/>
</dbReference>
<evidence type="ECO:0000256" key="3">
    <source>
        <dbReference type="ARBA" id="ARBA00015804"/>
    </source>
</evidence>
<dbReference type="InterPro" id="IPR011010">
    <property type="entry name" value="DNA_brk_join_enz"/>
</dbReference>
<feature type="active site" evidence="11">
    <location>
        <position position="252"/>
    </location>
</feature>
<feature type="domain" description="Tyr recombinase" evidence="12">
    <location>
        <begin position="114"/>
        <end position="300"/>
    </location>
</feature>
<evidence type="ECO:0000259" key="13">
    <source>
        <dbReference type="PROSITE" id="PS51900"/>
    </source>
</evidence>
<keyword evidence="15" id="KW-1185">Reference proteome</keyword>
<dbReference type="RefSeq" id="WP_008950640.1">
    <property type="nucleotide sequence ID" value="NZ_AHTH01000025.1"/>
</dbReference>
<feature type="active site" description="O-(3'-phospho-DNA)-tyrosine intermediate" evidence="11">
    <location>
        <position position="287"/>
    </location>
</feature>
<comment type="function">
    <text evidence="11">Site-specific tyrosine recombinase, which acts by catalyzing the cutting and rejoining of the recombining DNA molecules. The XerC-XerD complex is essential to convert dimers of the bacterial chromosome into monomers to permit their segregation at cell division. It also contributes to the segregational stability of plasmids.</text>
</comment>
<dbReference type="GO" id="GO:0051301">
    <property type="term" value="P:cell division"/>
    <property type="evidence" value="ECO:0007669"/>
    <property type="project" value="UniProtKB-UniRule"/>
</dbReference>
<dbReference type="STRING" id="1129374.AJE_09264"/>